<organism evidence="1 2">
    <name type="scientific">Streptococcus suis</name>
    <dbReference type="NCBI Taxonomy" id="1307"/>
    <lineage>
        <taxon>Bacteria</taxon>
        <taxon>Bacillati</taxon>
        <taxon>Bacillota</taxon>
        <taxon>Bacilli</taxon>
        <taxon>Lactobacillales</taxon>
        <taxon>Streptococcaceae</taxon>
        <taxon>Streptococcus</taxon>
    </lineage>
</organism>
<comment type="caution">
    <text evidence="1">The sequence shown here is derived from an EMBL/GenBank/DDBJ whole genome shotgun (WGS) entry which is preliminary data.</text>
</comment>
<accession>A0A426TKH2</accession>
<gene>
    <name evidence="1" type="ORF">FAJ34_03545</name>
</gene>
<dbReference type="EMBL" id="SSXP01000003">
    <property type="protein sequence ID" value="TII08593.1"/>
    <property type="molecule type" value="Genomic_DNA"/>
</dbReference>
<name>A0A426TKH2_STRSU</name>
<evidence type="ECO:0000313" key="1">
    <source>
        <dbReference type="EMBL" id="TII08593.1"/>
    </source>
</evidence>
<evidence type="ECO:0000313" key="2">
    <source>
        <dbReference type="Proteomes" id="UP000305768"/>
    </source>
</evidence>
<proteinExistence type="predicted"/>
<sequence>MSDLFVFYTSNLISTTDANFVRYISNLQRFPEPFEVGDIG</sequence>
<dbReference type="Proteomes" id="UP000305768">
    <property type="component" value="Unassembled WGS sequence"/>
</dbReference>
<protein>
    <submittedName>
        <fullName evidence="1">Uncharacterized protein</fullName>
    </submittedName>
</protein>
<reference evidence="1 2" key="1">
    <citation type="submission" date="2019-04" db="EMBL/GenBank/DDBJ databases">
        <title>Genome analysis of Streptococcus suis strain WUSS425.</title>
        <authorList>
            <person name="Chen H."/>
            <person name="Gao X."/>
            <person name="Wu Z."/>
        </authorList>
    </citation>
    <scope>NUCLEOTIDE SEQUENCE [LARGE SCALE GENOMIC DNA]</scope>
    <source>
        <strain evidence="1 2">WUSS425</strain>
    </source>
</reference>
<dbReference type="AlphaFoldDB" id="A0A426TKH2"/>